<evidence type="ECO:0000313" key="1">
    <source>
        <dbReference type="EMBL" id="MBC5753025.1"/>
    </source>
</evidence>
<proteinExistence type="predicted"/>
<dbReference type="Proteomes" id="UP000621540">
    <property type="component" value="Unassembled WGS sequence"/>
</dbReference>
<evidence type="ECO:0000313" key="2">
    <source>
        <dbReference type="Proteomes" id="UP000621540"/>
    </source>
</evidence>
<sequence length="126" mass="15071">MIYWSGKSTDGIWKRSFEASSFADLFNLLMSKEIINDYDYDVYDRAVLEKYDKTEDDEEFKDTDGELDYDKVQAFVDQHHLTDEELWLLIANRDGKAYYQTFERNTKNGRIEIGENDFDEDGHYKY</sequence>
<dbReference type="EMBL" id="JACOQH010000002">
    <property type="protein sequence ID" value="MBC5753025.1"/>
    <property type="molecule type" value="Genomic_DNA"/>
</dbReference>
<accession>A0ABR7I828</accession>
<keyword evidence="2" id="KW-1185">Reference proteome</keyword>
<organism evidence="1 2">
    <name type="scientific">Roseburia yibonii</name>
    <dbReference type="NCBI Taxonomy" id="2763063"/>
    <lineage>
        <taxon>Bacteria</taxon>
        <taxon>Bacillati</taxon>
        <taxon>Bacillota</taxon>
        <taxon>Clostridia</taxon>
        <taxon>Lachnospirales</taxon>
        <taxon>Lachnospiraceae</taxon>
        <taxon>Roseburia</taxon>
    </lineage>
</organism>
<dbReference type="RefSeq" id="WP_186981657.1">
    <property type="nucleotide sequence ID" value="NZ_JACOQH010000002.1"/>
</dbReference>
<comment type="caution">
    <text evidence="1">The sequence shown here is derived from an EMBL/GenBank/DDBJ whole genome shotgun (WGS) entry which is preliminary data.</text>
</comment>
<evidence type="ECO:0008006" key="3">
    <source>
        <dbReference type="Google" id="ProtNLM"/>
    </source>
</evidence>
<reference evidence="1 2" key="1">
    <citation type="submission" date="2020-08" db="EMBL/GenBank/DDBJ databases">
        <title>Genome public.</title>
        <authorList>
            <person name="Liu C."/>
            <person name="Sun Q."/>
        </authorList>
    </citation>
    <scope>NUCLEOTIDE SEQUENCE [LARGE SCALE GENOMIC DNA]</scope>
    <source>
        <strain evidence="1 2">BX0805</strain>
    </source>
</reference>
<protein>
    <recommendedName>
        <fullName evidence="3">DUF4240 domain-containing protein</fullName>
    </recommendedName>
</protein>
<gene>
    <name evidence="1" type="ORF">H8Z76_03120</name>
</gene>
<name>A0ABR7I828_9FIRM</name>